<dbReference type="RefSeq" id="WP_182546193.1">
    <property type="nucleotide sequence ID" value="NZ_JACGWZ010000007.1"/>
</dbReference>
<evidence type="ECO:0000256" key="7">
    <source>
        <dbReference type="ARBA" id="ARBA00022825"/>
    </source>
</evidence>
<dbReference type="PROSITE" id="PS00136">
    <property type="entry name" value="SUBTILASE_ASP"/>
    <property type="match status" value="1"/>
</dbReference>
<keyword evidence="5 13" id="KW-0812">Transmembrane</keyword>
<organism evidence="16 17">
    <name type="scientific">Halosaccharopolyspora lacisalsi</name>
    <dbReference type="NCBI Taxonomy" id="1000566"/>
    <lineage>
        <taxon>Bacteria</taxon>
        <taxon>Bacillati</taxon>
        <taxon>Actinomycetota</taxon>
        <taxon>Actinomycetes</taxon>
        <taxon>Pseudonocardiales</taxon>
        <taxon>Pseudonocardiaceae</taxon>
        <taxon>Halosaccharopolyspora</taxon>
    </lineage>
</organism>
<evidence type="ECO:0000313" key="17">
    <source>
        <dbReference type="Proteomes" id="UP000569329"/>
    </source>
</evidence>
<dbReference type="PROSITE" id="PS51892">
    <property type="entry name" value="SUBTILASE"/>
    <property type="match status" value="1"/>
</dbReference>
<evidence type="ECO:0000256" key="8">
    <source>
        <dbReference type="ARBA" id="ARBA00022989"/>
    </source>
</evidence>
<feature type="active site" description="Charge relay system" evidence="10">
    <location>
        <position position="113"/>
    </location>
</feature>
<dbReference type="EMBL" id="JACGWZ010000007">
    <property type="protein sequence ID" value="MBA8826988.1"/>
    <property type="molecule type" value="Genomic_DNA"/>
</dbReference>
<feature type="active site" description="Charge relay system" evidence="10">
    <location>
        <position position="143"/>
    </location>
</feature>
<dbReference type="NCBIfam" id="TIGR03921">
    <property type="entry name" value="T7SS_mycosin"/>
    <property type="match status" value="1"/>
</dbReference>
<comment type="subcellular location">
    <subcellularLocation>
        <location evidence="1">Cell membrane</location>
        <topology evidence="1">Single-pass membrane protein</topology>
    </subcellularLocation>
</comment>
<gene>
    <name evidence="16" type="ORF">FHX42_004372</name>
</gene>
<sequence>MRSTLRSGGPRHALALAATVGIVALCGPVPQAAAAPAENPDLNITPPPVDPSKPAPSGELAVRPEYEKQHACMAGSKGTPTIEEVPWSQRVLGFERAHANGITGENQTVAVIDTGVNQHPRLDQLTPGGSSVSGGALKDCDGHGTIVAGIIAASSTPDTGYVGIAPDSNILSIRQQSAVYQKPDSGETVGNTLTMAKAIRSATDQGANVINISQSSCQPIATAVGRRGNPQLHAAVKYAYERDTVVVAAAGNTGKKCQKNSPGNPSTAVLPAWFDKYVLTVASVNQQGAPSKFTVPGPWVDVAAPGEDLVAIDPGVDGDGLVNRVSPDPNGQPQPVQGTSFAAPYVSGLAALIQEKFREQGDPLTAGEVITRIEQTAMNPGAGNDIIGHGMIDPMAALNDVIPAEHNAAAGPAEQRQLEAAVFPDRNWAAVAVAFGGTVGGLATVVFTAFLVNAVRKVRARQEGETQSKLRL</sequence>
<dbReference type="PANTHER" id="PTHR43399">
    <property type="entry name" value="SUBTILISIN-RELATED"/>
    <property type="match status" value="1"/>
</dbReference>
<dbReference type="EC" id="3.4.21.-" evidence="16"/>
<evidence type="ECO:0000256" key="11">
    <source>
        <dbReference type="RuleBase" id="RU003355"/>
    </source>
</evidence>
<reference evidence="16 17" key="1">
    <citation type="submission" date="2020-07" db="EMBL/GenBank/DDBJ databases">
        <title>Sequencing the genomes of 1000 actinobacteria strains.</title>
        <authorList>
            <person name="Klenk H.-P."/>
        </authorList>
    </citation>
    <scope>NUCLEOTIDE SEQUENCE [LARGE SCALE GENOMIC DNA]</scope>
    <source>
        <strain evidence="16 17">DSM 45975</strain>
    </source>
</reference>
<evidence type="ECO:0000256" key="4">
    <source>
        <dbReference type="ARBA" id="ARBA00022670"/>
    </source>
</evidence>
<feature type="transmembrane region" description="Helical" evidence="13">
    <location>
        <begin position="428"/>
        <end position="452"/>
    </location>
</feature>
<keyword evidence="7 10" id="KW-0720">Serine protease</keyword>
<evidence type="ECO:0000256" key="3">
    <source>
        <dbReference type="ARBA" id="ARBA00022475"/>
    </source>
</evidence>
<evidence type="ECO:0000256" key="10">
    <source>
        <dbReference type="PROSITE-ProRule" id="PRU01240"/>
    </source>
</evidence>
<evidence type="ECO:0000256" key="14">
    <source>
        <dbReference type="SAM" id="SignalP"/>
    </source>
</evidence>
<feature type="compositionally biased region" description="Pro residues" evidence="12">
    <location>
        <begin position="45"/>
        <end position="54"/>
    </location>
</feature>
<protein>
    <submittedName>
        <fullName evidence="16">Membrane-anchored mycosin MYCP</fullName>
        <ecNumber evidence="16">3.4.21.-</ecNumber>
    </submittedName>
</protein>
<comment type="similarity">
    <text evidence="2 10 11">Belongs to the peptidase S8 family.</text>
</comment>
<feature type="chain" id="PRO_5032295155" evidence="14">
    <location>
        <begin position="35"/>
        <end position="472"/>
    </location>
</feature>
<dbReference type="PROSITE" id="PS00138">
    <property type="entry name" value="SUBTILASE_SER"/>
    <property type="match status" value="1"/>
</dbReference>
<dbReference type="PROSITE" id="PS00137">
    <property type="entry name" value="SUBTILASE_HIS"/>
    <property type="match status" value="1"/>
</dbReference>
<dbReference type="PANTHER" id="PTHR43399:SF4">
    <property type="entry name" value="CELL WALL-ASSOCIATED PROTEASE"/>
    <property type="match status" value="1"/>
</dbReference>
<dbReference type="InterPro" id="IPR023834">
    <property type="entry name" value="T7SS_pept_S8A_mycosin"/>
</dbReference>
<dbReference type="InterPro" id="IPR036852">
    <property type="entry name" value="Peptidase_S8/S53_dom_sf"/>
</dbReference>
<dbReference type="InterPro" id="IPR015500">
    <property type="entry name" value="Peptidase_S8_subtilisin-rel"/>
</dbReference>
<evidence type="ECO:0000259" key="15">
    <source>
        <dbReference type="Pfam" id="PF00082"/>
    </source>
</evidence>
<feature type="active site" description="Charge relay system" evidence="10">
    <location>
        <position position="340"/>
    </location>
</feature>
<dbReference type="GO" id="GO:0005886">
    <property type="term" value="C:plasma membrane"/>
    <property type="evidence" value="ECO:0007669"/>
    <property type="project" value="UniProtKB-SubCell"/>
</dbReference>
<dbReference type="InterPro" id="IPR022398">
    <property type="entry name" value="Peptidase_S8_His-AS"/>
</dbReference>
<evidence type="ECO:0000256" key="2">
    <source>
        <dbReference type="ARBA" id="ARBA00011073"/>
    </source>
</evidence>
<dbReference type="InterPro" id="IPR023828">
    <property type="entry name" value="Peptidase_S8_Ser-AS"/>
</dbReference>
<dbReference type="AlphaFoldDB" id="A0A839E7Y7"/>
<keyword evidence="17" id="KW-1185">Reference proteome</keyword>
<evidence type="ECO:0000256" key="6">
    <source>
        <dbReference type="ARBA" id="ARBA00022801"/>
    </source>
</evidence>
<keyword evidence="14" id="KW-0732">Signal</keyword>
<proteinExistence type="inferred from homology"/>
<dbReference type="InterPro" id="IPR023827">
    <property type="entry name" value="Peptidase_S8_Asp-AS"/>
</dbReference>
<keyword evidence="9 13" id="KW-0472">Membrane</keyword>
<dbReference type="Proteomes" id="UP000569329">
    <property type="component" value="Unassembled WGS sequence"/>
</dbReference>
<feature type="signal peptide" evidence="14">
    <location>
        <begin position="1"/>
        <end position="34"/>
    </location>
</feature>
<dbReference type="GO" id="GO:0004252">
    <property type="term" value="F:serine-type endopeptidase activity"/>
    <property type="evidence" value="ECO:0007669"/>
    <property type="project" value="UniProtKB-UniRule"/>
</dbReference>
<keyword evidence="4 10" id="KW-0645">Protease</keyword>
<keyword evidence="3" id="KW-1003">Cell membrane</keyword>
<evidence type="ECO:0000256" key="13">
    <source>
        <dbReference type="SAM" id="Phobius"/>
    </source>
</evidence>
<accession>A0A839E7Y7</accession>
<dbReference type="Pfam" id="PF00082">
    <property type="entry name" value="Peptidase_S8"/>
    <property type="match status" value="1"/>
</dbReference>
<evidence type="ECO:0000256" key="12">
    <source>
        <dbReference type="SAM" id="MobiDB-lite"/>
    </source>
</evidence>
<feature type="region of interest" description="Disordered" evidence="12">
    <location>
        <begin position="33"/>
        <end position="59"/>
    </location>
</feature>
<dbReference type="Gene3D" id="3.40.50.200">
    <property type="entry name" value="Peptidase S8/S53 domain"/>
    <property type="match status" value="1"/>
</dbReference>
<comment type="caution">
    <text evidence="16">The sequence shown here is derived from an EMBL/GenBank/DDBJ whole genome shotgun (WGS) entry which is preliminary data.</text>
</comment>
<evidence type="ECO:0000256" key="9">
    <source>
        <dbReference type="ARBA" id="ARBA00023136"/>
    </source>
</evidence>
<evidence type="ECO:0000256" key="5">
    <source>
        <dbReference type="ARBA" id="ARBA00022692"/>
    </source>
</evidence>
<evidence type="ECO:0000313" key="16">
    <source>
        <dbReference type="EMBL" id="MBA8826988.1"/>
    </source>
</evidence>
<keyword evidence="8 13" id="KW-1133">Transmembrane helix</keyword>
<name>A0A839E7Y7_9PSEU</name>
<keyword evidence="6 10" id="KW-0378">Hydrolase</keyword>
<dbReference type="GO" id="GO:0006508">
    <property type="term" value="P:proteolysis"/>
    <property type="evidence" value="ECO:0007669"/>
    <property type="project" value="UniProtKB-KW"/>
</dbReference>
<feature type="domain" description="Peptidase S8/S53" evidence="15">
    <location>
        <begin position="104"/>
        <end position="390"/>
    </location>
</feature>
<dbReference type="InterPro" id="IPR000209">
    <property type="entry name" value="Peptidase_S8/S53_dom"/>
</dbReference>
<dbReference type="InterPro" id="IPR051048">
    <property type="entry name" value="Peptidase_S8/S53_subtilisin"/>
</dbReference>
<evidence type="ECO:0000256" key="1">
    <source>
        <dbReference type="ARBA" id="ARBA00004162"/>
    </source>
</evidence>
<dbReference type="SUPFAM" id="SSF52743">
    <property type="entry name" value="Subtilisin-like"/>
    <property type="match status" value="1"/>
</dbReference>
<dbReference type="PRINTS" id="PR00723">
    <property type="entry name" value="SUBTILISIN"/>
</dbReference>